<dbReference type="Pfam" id="PF02581">
    <property type="entry name" value="TMP-TENI"/>
    <property type="match status" value="1"/>
</dbReference>
<keyword evidence="13" id="KW-0460">Magnesium</keyword>
<dbReference type="InterPro" id="IPR034291">
    <property type="entry name" value="TMP_synthase"/>
</dbReference>
<dbReference type="Pfam" id="PF14432">
    <property type="entry name" value="DYW_deaminase"/>
    <property type="match status" value="1"/>
</dbReference>
<dbReference type="GO" id="GO:0004789">
    <property type="term" value="F:thiamine-phosphate diphosphorylase activity"/>
    <property type="evidence" value="ECO:0007669"/>
    <property type="project" value="UniProtKB-EC"/>
</dbReference>
<accession>A0A3S3QT93</accession>
<dbReference type="Pfam" id="PF01535">
    <property type="entry name" value="PPR"/>
    <property type="match status" value="3"/>
</dbReference>
<keyword evidence="28" id="KW-1185">Reference proteome</keyword>
<dbReference type="FunFam" id="1.25.40.10:FF:001495">
    <property type="entry name" value="Pentatricopeptide repeat-containing protein At3g13880"/>
    <property type="match status" value="1"/>
</dbReference>
<dbReference type="FunFam" id="3.40.1190.20:FF:000040">
    <property type="entry name" value="Thiamine biosynthetic bifunctional enzyme TH1, chloroplastic"/>
    <property type="match status" value="1"/>
</dbReference>
<dbReference type="InterPro" id="IPR004399">
    <property type="entry name" value="HMP/HMP-P_kinase_dom"/>
</dbReference>
<evidence type="ECO:0000256" key="10">
    <source>
        <dbReference type="ARBA" id="ARBA00022741"/>
    </source>
</evidence>
<dbReference type="GO" id="GO:0008270">
    <property type="term" value="F:zinc ion binding"/>
    <property type="evidence" value="ECO:0007669"/>
    <property type="project" value="InterPro"/>
</dbReference>
<evidence type="ECO:0000259" key="24">
    <source>
        <dbReference type="Pfam" id="PF02581"/>
    </source>
</evidence>
<dbReference type="InterPro" id="IPR046848">
    <property type="entry name" value="E_motif"/>
</dbReference>
<dbReference type="PANTHER" id="PTHR47926">
    <property type="entry name" value="PENTATRICOPEPTIDE REPEAT-CONTAINING PROTEIN"/>
    <property type="match status" value="1"/>
</dbReference>
<dbReference type="InterPro" id="IPR036206">
    <property type="entry name" value="ThiamineP_synth_sf"/>
</dbReference>
<dbReference type="GO" id="GO:0009228">
    <property type="term" value="P:thiamine biosynthetic process"/>
    <property type="evidence" value="ECO:0007669"/>
    <property type="project" value="UniProtKB-KW"/>
</dbReference>
<keyword evidence="10" id="KW-0547">Nucleotide-binding</keyword>
<organism evidence="27 28">
    <name type="scientific">Cinnamomum micranthum f. kanehirae</name>
    <dbReference type="NCBI Taxonomy" id="337451"/>
    <lineage>
        <taxon>Eukaryota</taxon>
        <taxon>Viridiplantae</taxon>
        <taxon>Streptophyta</taxon>
        <taxon>Embryophyta</taxon>
        <taxon>Tracheophyta</taxon>
        <taxon>Spermatophyta</taxon>
        <taxon>Magnoliopsida</taxon>
        <taxon>Magnoliidae</taxon>
        <taxon>Laurales</taxon>
        <taxon>Lauraceae</taxon>
        <taxon>Cinnamomum</taxon>
    </lineage>
</organism>
<dbReference type="Gene3D" id="1.25.40.10">
    <property type="entry name" value="Tetratricopeptide repeat domain"/>
    <property type="match status" value="5"/>
</dbReference>
<evidence type="ECO:0000313" key="28">
    <source>
        <dbReference type="Proteomes" id="UP000283530"/>
    </source>
</evidence>
<keyword evidence="7" id="KW-0808">Transferase</keyword>
<sequence length="1338" mass="146089">MQCSCKYLIGFSERLIIHKPPRKFSSFLHVQTQLQSRNPQQIHLGSSMDSVTYINLLKSATKSGSLVDGKLIHAHMIKQSFNPCLFLRNNLLNMYCKCNDMYSAQVLFDEMSQRDVISWNSLISGYCQMGLYDEAMGVFVEARTIETKLDRFTYASVLSVCARTGNLKIGMVIHGLIIVSGMGLRVFLTNSLLDMYSKCGRIDQARLLFDISDELDDVSWNSLIAGYVRIGSSKETLRTFVRMHRFGVKMNSFALGSVIKACSSLNCSEELGKMIHGCVIRLGLDVDVFVGSAMLDMYAKAGRLDSAVAVFKLMPDRNVVVYNAMIAGFFRLESDTCDEFAKESLSLFSEMRIRGMKPSKFTFSSVLRACNSIVDFEYGKQIHAQIFKSNLQSDEFIGSALIDLYSKSGLTEDAIRCFDSIPKNDIVSWTSMIAGCVRNGQFEQALGLFCESLVAGRKPDQFTISSALSACANLAAVRSGEQVQSYATKTGFDHLTIIGNSQICMYAKCGDIDAAEHTFDEMKNPDVVSWSVMISSHAQHGCAKDALRLFKGMEGCGVAPNQITFLGVLTACSHGGLVDEGFRYFESMQRDHNIVPNVKHCACVVDLLGRAGKLAEAENFIKSSGFEDDPVIWRALLGACRIHGSTNIGKRVAERVIELEPQAAASYVLLYNIYLDAGKQSPANDVRDLMKKRGIKKEPGLSWIEIGANVHSFVVGDKSHPLTQAIYSKLEEMLEKIKKMGYVKDNNSFLNDSGQEHRENRANYHSEKLAVAFGMISLPESAPIRIMKNLRKLSAIPSPFRHIHLGAASTPLKRGFKFQAVRALVHGFRKIYRGPMLKNLTLMAVMEEDPRNSDGRSKNKIPHVLTVAGSDSGAGAGIQADLKACGARGVYCSSVITAVTAQNTIGVQGVHVVPEDFVSEQLKSVLSDMQVDVVKTGMLPSIGVVKVLCQRLKEFPVQALVVDPVMVSTSGDVLAGPSVLSELRAELLQMADIVTPNLKEASALLGGVPLETVADMCSAAKSIHNLGPKYVLVKGEQCHELRTSRIRTRNTHGTGCTLASCIAAELAKGSLMLPAVQSAKRFVDNALHYSKDIAIGSGPQGPFDHLFKLSNYIHNPCKRRQFKASDLFLYAVTDSRMNGKWGRSITDSVKAAIEGGATIVQLREKEAETREFVTVALACLEICRSHGVPLLINDRVDVALACDADGVHVGQSDMPARVVRTLLGPEKIIGVSCKTPEQAQQAWLDSADYIGCGGVFPTNTKENNLTIGLNGLKNVCLASKLPVVAIGGIGIGNASSVMDIGVPNLKGVAVVSALFDRECVSSETRRLRVVLDTKSTKK</sequence>
<dbReference type="GO" id="GO:0008902">
    <property type="term" value="F:hydroxymethylpyrimidine kinase activity"/>
    <property type="evidence" value="ECO:0007669"/>
    <property type="project" value="UniProtKB-EC"/>
</dbReference>
<dbReference type="PANTHER" id="PTHR47926:SF381">
    <property type="entry name" value="DYW DOMAIN-CONTAINING PROTEIN"/>
    <property type="match status" value="1"/>
</dbReference>
<dbReference type="NCBIfam" id="TIGR00756">
    <property type="entry name" value="PPR"/>
    <property type="match status" value="6"/>
</dbReference>
<dbReference type="GO" id="GO:0008972">
    <property type="term" value="F:phosphomethylpyrimidine kinase activity"/>
    <property type="evidence" value="ECO:0007669"/>
    <property type="project" value="InterPro"/>
</dbReference>
<evidence type="ECO:0000256" key="16">
    <source>
        <dbReference type="ARBA" id="ARBA00023268"/>
    </source>
</evidence>
<evidence type="ECO:0000256" key="11">
    <source>
        <dbReference type="ARBA" id="ARBA00022777"/>
    </source>
</evidence>
<dbReference type="InterPro" id="IPR022998">
    <property type="entry name" value="ThiamineP_synth_TenI"/>
</dbReference>
<dbReference type="GO" id="GO:0003723">
    <property type="term" value="F:RNA binding"/>
    <property type="evidence" value="ECO:0007669"/>
    <property type="project" value="InterPro"/>
</dbReference>
<dbReference type="SUPFAM" id="SSF51391">
    <property type="entry name" value="Thiamin phosphate synthase"/>
    <property type="match status" value="1"/>
</dbReference>
<feature type="repeat" description="PPR" evidence="23">
    <location>
        <begin position="526"/>
        <end position="560"/>
    </location>
</feature>
<dbReference type="InterPro" id="IPR013749">
    <property type="entry name" value="PM/HMP-P_kinase-1"/>
</dbReference>
<comment type="pathway">
    <text evidence="17">Cofactor biosynthesis; thiamine diphosphate biosynthesis; 4-amino-2-methyl-5-diphosphomethylpyrimidine from 5-amino-1-(5-phospho-D-ribosyl)imidazole: step 2/3.</text>
</comment>
<evidence type="ECO:0000259" key="26">
    <source>
        <dbReference type="Pfam" id="PF14432"/>
    </source>
</evidence>
<dbReference type="Pfam" id="PF13041">
    <property type="entry name" value="PPR_2"/>
    <property type="match status" value="4"/>
</dbReference>
<dbReference type="GO" id="GO:0009229">
    <property type="term" value="P:thiamine diphosphate biosynthetic process"/>
    <property type="evidence" value="ECO:0007669"/>
    <property type="project" value="UniProtKB-UniPathway"/>
</dbReference>
<feature type="domain" description="DYW" evidence="26">
    <location>
        <begin position="741"/>
        <end position="791"/>
    </location>
</feature>
<evidence type="ECO:0000256" key="14">
    <source>
        <dbReference type="ARBA" id="ARBA00022946"/>
    </source>
</evidence>
<keyword evidence="8" id="KW-0479">Metal-binding</keyword>
<feature type="repeat" description="PPR" evidence="23">
    <location>
        <begin position="115"/>
        <end position="149"/>
    </location>
</feature>
<evidence type="ECO:0000256" key="22">
    <source>
        <dbReference type="ARBA" id="ARBA00061123"/>
    </source>
</evidence>
<dbReference type="PROSITE" id="PS51375">
    <property type="entry name" value="PPR"/>
    <property type="match status" value="5"/>
</dbReference>
<evidence type="ECO:0000256" key="23">
    <source>
        <dbReference type="PROSITE-ProRule" id="PRU00708"/>
    </source>
</evidence>
<evidence type="ECO:0000256" key="7">
    <source>
        <dbReference type="ARBA" id="ARBA00022679"/>
    </source>
</evidence>
<dbReference type="CDD" id="cd01169">
    <property type="entry name" value="HMPP_kinase"/>
    <property type="match status" value="1"/>
</dbReference>
<dbReference type="EMBL" id="QPKB01000008">
    <property type="protein sequence ID" value="RWR90171.1"/>
    <property type="molecule type" value="Genomic_DNA"/>
</dbReference>
<evidence type="ECO:0000256" key="15">
    <source>
        <dbReference type="ARBA" id="ARBA00022977"/>
    </source>
</evidence>
<name>A0A3S3QT93_9MAGN</name>
<evidence type="ECO:0000256" key="19">
    <source>
        <dbReference type="ARBA" id="ARBA00047851"/>
    </source>
</evidence>
<evidence type="ECO:0000256" key="8">
    <source>
        <dbReference type="ARBA" id="ARBA00022723"/>
    </source>
</evidence>
<dbReference type="FunFam" id="1.25.40.10:FF:000227">
    <property type="entry name" value="Pentatricopeptide repeat-containing protein At3g13880"/>
    <property type="match status" value="1"/>
</dbReference>
<dbReference type="Pfam" id="PF20430">
    <property type="entry name" value="Eplus_motif"/>
    <property type="match status" value="1"/>
</dbReference>
<comment type="catalytic activity">
    <reaction evidence="20">
        <text>2-[(2R,5Z)-2-carboxy-4-methylthiazol-5(2H)-ylidene]ethyl phosphate + 4-amino-2-methyl-5-(diphosphooxymethyl)pyrimidine + 2 H(+) = thiamine phosphate + CO2 + diphosphate</text>
        <dbReference type="Rhea" id="RHEA:47844"/>
        <dbReference type="ChEBI" id="CHEBI:15378"/>
        <dbReference type="ChEBI" id="CHEBI:16526"/>
        <dbReference type="ChEBI" id="CHEBI:33019"/>
        <dbReference type="ChEBI" id="CHEBI:37575"/>
        <dbReference type="ChEBI" id="CHEBI:57841"/>
        <dbReference type="ChEBI" id="CHEBI:62899"/>
        <dbReference type="EC" id="2.5.1.3"/>
    </reaction>
</comment>
<dbReference type="HAMAP" id="MF_00097">
    <property type="entry name" value="TMP_synthase"/>
    <property type="match status" value="1"/>
</dbReference>
<dbReference type="InterPro" id="IPR046960">
    <property type="entry name" value="PPR_At4g14850-like_plant"/>
</dbReference>
<dbReference type="FunFam" id="1.25.40.10:FF:000776">
    <property type="entry name" value="Pentatricopeptide repeat-containing protein At3g13880"/>
    <property type="match status" value="1"/>
</dbReference>
<evidence type="ECO:0000256" key="2">
    <source>
        <dbReference type="ARBA" id="ARBA00001946"/>
    </source>
</evidence>
<evidence type="ECO:0000256" key="18">
    <source>
        <dbReference type="ARBA" id="ARBA00047334"/>
    </source>
</evidence>
<dbReference type="GO" id="GO:0009507">
    <property type="term" value="C:chloroplast"/>
    <property type="evidence" value="ECO:0007669"/>
    <property type="project" value="UniProtKB-SubCell"/>
</dbReference>
<dbReference type="FunFam" id="3.20.20.70:FF:000104">
    <property type="entry name" value="Thiamine biosynthetic bifunctional enzyme"/>
    <property type="match status" value="1"/>
</dbReference>
<evidence type="ECO:0000256" key="21">
    <source>
        <dbReference type="ARBA" id="ARBA00054297"/>
    </source>
</evidence>
<keyword evidence="14" id="KW-0809">Transit peptide</keyword>
<dbReference type="NCBIfam" id="TIGR00693">
    <property type="entry name" value="thiE"/>
    <property type="match status" value="1"/>
</dbReference>
<dbReference type="InterPro" id="IPR029056">
    <property type="entry name" value="Ribokinase-like"/>
</dbReference>
<evidence type="ECO:0000256" key="4">
    <source>
        <dbReference type="ARBA" id="ARBA00005165"/>
    </source>
</evidence>
<evidence type="ECO:0000256" key="17">
    <source>
        <dbReference type="ARBA" id="ARBA00037917"/>
    </source>
</evidence>
<feature type="domain" description="Pyridoxamine kinase/Phosphomethylpyrimidine kinase" evidence="25">
    <location>
        <begin position="871"/>
        <end position="1099"/>
    </location>
</feature>
<dbReference type="FunFam" id="1.25.40.10:FF:000692">
    <property type="entry name" value="Pentatricopeptide repeat-containing protein At3g13880"/>
    <property type="match status" value="1"/>
</dbReference>
<dbReference type="InterPro" id="IPR002885">
    <property type="entry name" value="PPR_rpt"/>
</dbReference>
<gene>
    <name evidence="27" type="ORF">CKAN_01925500</name>
</gene>
<dbReference type="Pfam" id="PF20431">
    <property type="entry name" value="E_motif"/>
    <property type="match status" value="1"/>
</dbReference>
<dbReference type="NCBIfam" id="TIGR00097">
    <property type="entry name" value="HMP-P_kinase"/>
    <property type="match status" value="1"/>
</dbReference>
<comment type="catalytic activity">
    <reaction evidence="1">
        <text>4-amino-5-hydroxymethyl-2-methylpyrimidine + ATP = 4-amino-2-methyl-5-(phosphooxymethyl)pyrimidine + ADP + H(+)</text>
        <dbReference type="Rhea" id="RHEA:23096"/>
        <dbReference type="ChEBI" id="CHEBI:15378"/>
        <dbReference type="ChEBI" id="CHEBI:16892"/>
        <dbReference type="ChEBI" id="CHEBI:30616"/>
        <dbReference type="ChEBI" id="CHEBI:58354"/>
        <dbReference type="ChEBI" id="CHEBI:456216"/>
        <dbReference type="EC" id="2.7.1.49"/>
    </reaction>
</comment>
<comment type="subcellular location">
    <subcellularLocation>
        <location evidence="3">Plastid</location>
        <location evidence="3">Chloroplast</location>
    </subcellularLocation>
</comment>
<keyword evidence="12" id="KW-0067">ATP-binding</keyword>
<keyword evidence="9" id="KW-0677">Repeat</keyword>
<evidence type="ECO:0000256" key="20">
    <source>
        <dbReference type="ARBA" id="ARBA00047883"/>
    </source>
</evidence>
<evidence type="ECO:0000256" key="13">
    <source>
        <dbReference type="ARBA" id="ARBA00022842"/>
    </source>
</evidence>
<comment type="caution">
    <text evidence="27">The sequence shown here is derived from an EMBL/GenBank/DDBJ whole genome shotgun (WGS) entry which is preliminary data.</text>
</comment>
<evidence type="ECO:0000256" key="5">
    <source>
        <dbReference type="ARBA" id="ARBA00022528"/>
    </source>
</evidence>
<dbReference type="Gene3D" id="3.20.20.70">
    <property type="entry name" value="Aldolase class I"/>
    <property type="match status" value="1"/>
</dbReference>
<feature type="repeat" description="PPR" evidence="23">
    <location>
        <begin position="287"/>
        <end position="321"/>
    </location>
</feature>
<dbReference type="Pfam" id="PF08543">
    <property type="entry name" value="Phos_pyr_kin"/>
    <property type="match status" value="1"/>
</dbReference>
<dbReference type="OrthoDB" id="1860728at2759"/>
<evidence type="ECO:0000313" key="27">
    <source>
        <dbReference type="EMBL" id="RWR90171.1"/>
    </source>
</evidence>
<evidence type="ECO:0000259" key="25">
    <source>
        <dbReference type="Pfam" id="PF08543"/>
    </source>
</evidence>
<comment type="catalytic activity">
    <reaction evidence="19">
        <text>2-(2-carboxy-4-methylthiazol-5-yl)ethyl phosphate + 4-amino-2-methyl-5-(diphosphooxymethyl)pyrimidine + 2 H(+) = thiamine phosphate + CO2 + diphosphate</text>
        <dbReference type="Rhea" id="RHEA:47848"/>
        <dbReference type="ChEBI" id="CHEBI:15378"/>
        <dbReference type="ChEBI" id="CHEBI:16526"/>
        <dbReference type="ChEBI" id="CHEBI:33019"/>
        <dbReference type="ChEBI" id="CHEBI:37575"/>
        <dbReference type="ChEBI" id="CHEBI:57841"/>
        <dbReference type="ChEBI" id="CHEBI:62890"/>
        <dbReference type="EC" id="2.5.1.3"/>
    </reaction>
</comment>
<dbReference type="InterPro" id="IPR032867">
    <property type="entry name" value="DYW_dom"/>
</dbReference>
<dbReference type="CDD" id="cd00564">
    <property type="entry name" value="TMP_TenI"/>
    <property type="match status" value="1"/>
</dbReference>
<keyword evidence="5" id="KW-0150">Chloroplast</keyword>
<proteinExistence type="inferred from homology"/>
<dbReference type="STRING" id="337451.A0A3S3QT93"/>
<feature type="domain" description="Thiamine phosphate synthase/TenI" evidence="24">
    <location>
        <begin position="1129"/>
        <end position="1314"/>
    </location>
</feature>
<comment type="function">
    <text evidence="21">Essential for thiamine biosynthesis. Bifunctional enzyme that catalyzes the phosphorylation of hydroxymethylpyrimidine phosphate (HMP-P) to HMP-PP and condenses 4-methyl-5-(beta-hydroxyethyl)thiazole monophosphate (THZ-P) and 2-methyl-4-amino-5-hydroxymethyl pyrimidine pyrophosphate (HMP-PP) to form thiamine monophosphate (TMP).</text>
</comment>
<dbReference type="InterPro" id="IPR046849">
    <property type="entry name" value="E2_motif"/>
</dbReference>
<feature type="repeat" description="PPR" evidence="23">
    <location>
        <begin position="425"/>
        <end position="459"/>
    </location>
</feature>
<evidence type="ECO:0000256" key="9">
    <source>
        <dbReference type="ARBA" id="ARBA00022737"/>
    </source>
</evidence>
<dbReference type="InterPro" id="IPR011990">
    <property type="entry name" value="TPR-like_helical_dom_sf"/>
</dbReference>
<dbReference type="InterPro" id="IPR013785">
    <property type="entry name" value="Aldolase_TIM"/>
</dbReference>
<keyword evidence="11" id="KW-0418">Kinase</keyword>
<protein>
    <submittedName>
        <fullName evidence="27">Pentatricopeptide repeat-containing protein</fullName>
    </submittedName>
</protein>
<evidence type="ECO:0000256" key="1">
    <source>
        <dbReference type="ARBA" id="ARBA00000151"/>
    </source>
</evidence>
<reference evidence="27 28" key="1">
    <citation type="journal article" date="2019" name="Nat. Plants">
        <title>Stout camphor tree genome fills gaps in understanding of flowering plant genome evolution.</title>
        <authorList>
            <person name="Chaw S.M."/>
            <person name="Liu Y.C."/>
            <person name="Wu Y.W."/>
            <person name="Wang H.Y."/>
            <person name="Lin C.I."/>
            <person name="Wu C.S."/>
            <person name="Ke H.M."/>
            <person name="Chang L.Y."/>
            <person name="Hsu C.Y."/>
            <person name="Yang H.T."/>
            <person name="Sudianto E."/>
            <person name="Hsu M.H."/>
            <person name="Wu K.P."/>
            <person name="Wang L.N."/>
            <person name="Leebens-Mack J.H."/>
            <person name="Tsai I.J."/>
        </authorList>
    </citation>
    <scope>NUCLEOTIDE SEQUENCE [LARGE SCALE GENOMIC DNA]</scope>
    <source>
        <strain evidence="28">cv. Chaw 1501</strain>
        <tissue evidence="27">Young leaves</tissue>
    </source>
</reference>
<dbReference type="UniPathway" id="UPA00060">
    <property type="reaction ID" value="UER00141"/>
</dbReference>
<feature type="repeat" description="PPR" evidence="23">
    <location>
        <begin position="216"/>
        <end position="250"/>
    </location>
</feature>
<comment type="similarity">
    <text evidence="22">Belongs to the thiamine-phosphate synthase family.</text>
</comment>
<dbReference type="Gene3D" id="3.40.1190.20">
    <property type="match status" value="1"/>
</dbReference>
<keyword evidence="6" id="KW-0934">Plastid</keyword>
<dbReference type="Proteomes" id="UP000283530">
    <property type="component" value="Unassembled WGS sequence"/>
</dbReference>
<keyword evidence="15" id="KW-0784">Thiamine biosynthesis</keyword>
<dbReference type="GO" id="GO:0005524">
    <property type="term" value="F:ATP binding"/>
    <property type="evidence" value="ECO:0007669"/>
    <property type="project" value="UniProtKB-KW"/>
</dbReference>
<keyword evidence="16" id="KW-0511">Multifunctional enzyme</keyword>
<evidence type="ECO:0000256" key="3">
    <source>
        <dbReference type="ARBA" id="ARBA00004229"/>
    </source>
</evidence>
<evidence type="ECO:0000256" key="12">
    <source>
        <dbReference type="ARBA" id="ARBA00022840"/>
    </source>
</evidence>
<comment type="pathway">
    <text evidence="4">Cofactor biosynthesis; thiamine diphosphate biosynthesis; thiamine phosphate from 4-amino-2-methyl-5-diphosphomethylpyrimidine and 4-methyl-5-(2-phosphoethyl)-thiazole: step 1/1.</text>
</comment>
<comment type="cofactor">
    <cofactor evidence="2">
        <name>Mg(2+)</name>
        <dbReference type="ChEBI" id="CHEBI:18420"/>
    </cofactor>
</comment>
<dbReference type="GO" id="GO:0009451">
    <property type="term" value="P:RNA modification"/>
    <property type="evidence" value="ECO:0007669"/>
    <property type="project" value="InterPro"/>
</dbReference>
<dbReference type="SUPFAM" id="SSF53613">
    <property type="entry name" value="Ribokinase-like"/>
    <property type="match status" value="1"/>
</dbReference>
<evidence type="ECO:0000256" key="6">
    <source>
        <dbReference type="ARBA" id="ARBA00022640"/>
    </source>
</evidence>
<comment type="catalytic activity">
    <reaction evidence="18">
        <text>4-methyl-5-(2-phosphooxyethyl)-thiazole + 4-amino-2-methyl-5-(diphosphooxymethyl)pyrimidine + H(+) = thiamine phosphate + diphosphate</text>
        <dbReference type="Rhea" id="RHEA:22328"/>
        <dbReference type="ChEBI" id="CHEBI:15378"/>
        <dbReference type="ChEBI" id="CHEBI:33019"/>
        <dbReference type="ChEBI" id="CHEBI:37575"/>
        <dbReference type="ChEBI" id="CHEBI:57841"/>
        <dbReference type="ChEBI" id="CHEBI:58296"/>
        <dbReference type="EC" id="2.5.1.3"/>
    </reaction>
</comment>